<dbReference type="RefSeq" id="YP_010359761.1">
    <property type="nucleotide sequence ID" value="NC_062776.1"/>
</dbReference>
<organism evidence="2 3">
    <name type="scientific">uncultured phage cr9_1</name>
    <dbReference type="NCBI Taxonomy" id="2986400"/>
    <lineage>
        <taxon>Viruses</taxon>
        <taxon>Duplodnaviria</taxon>
        <taxon>Heunggongvirae</taxon>
        <taxon>Uroviricota</taxon>
        <taxon>Caudoviricetes</taxon>
        <taxon>Crassvirales</taxon>
        <taxon>Intestiviridae</taxon>
        <taxon>Crudevirinae</taxon>
        <taxon>Dabirmavirus</taxon>
        <taxon>Dabirmavirus hominis</taxon>
    </lineage>
</organism>
<protein>
    <submittedName>
        <fullName evidence="2">Uncharacterized protein</fullName>
    </submittedName>
</protein>
<dbReference type="KEGG" id="vg:75691236"/>
<name>A0AAE7V2W7_9CAUD</name>
<dbReference type="GeneID" id="75691236"/>
<dbReference type="EMBL" id="MZ130486">
    <property type="protein sequence ID" value="QWM90189.1"/>
    <property type="molecule type" value="Genomic_DNA"/>
</dbReference>
<reference evidence="2 3" key="1">
    <citation type="submission" date="2021-04" db="EMBL/GenBank/DDBJ databases">
        <authorList>
            <person name="Shkoporov A.N."/>
            <person name="Stockdale S.R."/>
            <person name="Guerin E."/>
            <person name="Ross R.P."/>
            <person name="Hill C."/>
        </authorList>
    </citation>
    <scope>NUCLEOTIDE SEQUENCE [LARGE SCALE GENOMIC DNA]</scope>
    <source>
        <strain evidence="3">cr9_1</strain>
    </source>
</reference>
<sequence length="394" mass="45094">MQNSSDNGMTFGFNKPNTEINKQTVNDSVQPPVEGVDIVQQPTTSKIDIEKSADREDLSENQPYTDVRSITIMLVKNTSLYRKANDKVLPKRIDYIGSCFNSSKVISANQEEVNAYFPNLVGLSPNDPSFMLRVKQYLNNIRIPVDELGKTFDISFYYYHKKDYYKFKAKEEAIEEAYQKAPRRGDIEIKAAIKAKVNALNLLESQKHKVGYPINVEDYLMYRHCLLYHSVAKDMSIINSDTSIRFYFKDDKKEADKLRKYRLEVNKAKANYVACIADSVLFEAVYIQYCVLNSLPVLTCLNRPQLDKEIDLDKFSSNEPVKFNKIVYNKDIKLMAVIEKLIARGELVRSQYSQNITTTDGELIGANTGEAIAWFKDPKNASMVAAYNHKLNLI</sequence>
<accession>A0AAE7V2W7</accession>
<feature type="compositionally biased region" description="Polar residues" evidence="1">
    <location>
        <begin position="15"/>
        <end position="29"/>
    </location>
</feature>
<gene>
    <name evidence="2" type="primary">gp_23122</name>
</gene>
<feature type="compositionally biased region" description="Basic and acidic residues" evidence="1">
    <location>
        <begin position="47"/>
        <end position="58"/>
    </location>
</feature>
<feature type="region of interest" description="Disordered" evidence="1">
    <location>
        <begin position="1"/>
        <end position="62"/>
    </location>
</feature>
<evidence type="ECO:0000256" key="1">
    <source>
        <dbReference type="SAM" id="MobiDB-lite"/>
    </source>
</evidence>
<evidence type="ECO:0000313" key="3">
    <source>
        <dbReference type="Proteomes" id="UP000827813"/>
    </source>
</evidence>
<evidence type="ECO:0000313" key="2">
    <source>
        <dbReference type="EMBL" id="QWM90189.1"/>
    </source>
</evidence>
<keyword evidence="3" id="KW-1185">Reference proteome</keyword>
<dbReference type="Proteomes" id="UP000827813">
    <property type="component" value="Segment"/>
</dbReference>
<proteinExistence type="predicted"/>